<name>A0A4U6VYR0_SETVI</name>
<dbReference type="GO" id="GO:0008270">
    <property type="term" value="F:zinc ion binding"/>
    <property type="evidence" value="ECO:0007669"/>
    <property type="project" value="UniProtKB-KW"/>
</dbReference>
<accession>A0A4U6VYR0</accession>
<proteinExistence type="inferred from homology"/>
<evidence type="ECO:0000259" key="9">
    <source>
        <dbReference type="Pfam" id="PF09329"/>
    </source>
</evidence>
<feature type="region of interest" description="Disordered" evidence="8">
    <location>
        <begin position="1"/>
        <end position="51"/>
    </location>
</feature>
<keyword evidence="3" id="KW-0235">DNA replication</keyword>
<evidence type="ECO:0000313" key="11">
    <source>
        <dbReference type="EMBL" id="TKW34355.1"/>
    </source>
</evidence>
<organism evidence="11 12">
    <name type="scientific">Setaria viridis</name>
    <name type="common">Green bristlegrass</name>
    <name type="synonym">Setaria italica subsp. viridis</name>
    <dbReference type="NCBI Taxonomy" id="4556"/>
    <lineage>
        <taxon>Eukaryota</taxon>
        <taxon>Viridiplantae</taxon>
        <taxon>Streptophyta</taxon>
        <taxon>Embryophyta</taxon>
        <taxon>Tracheophyta</taxon>
        <taxon>Spermatophyta</taxon>
        <taxon>Magnoliopsida</taxon>
        <taxon>Liliopsida</taxon>
        <taxon>Poales</taxon>
        <taxon>Poaceae</taxon>
        <taxon>PACMAD clade</taxon>
        <taxon>Panicoideae</taxon>
        <taxon>Panicodae</taxon>
        <taxon>Paniceae</taxon>
        <taxon>Cenchrinae</taxon>
        <taxon>Setaria</taxon>
    </lineage>
</organism>
<reference evidence="11" key="1">
    <citation type="submission" date="2019-03" db="EMBL/GenBank/DDBJ databases">
        <title>WGS assembly of Setaria viridis.</title>
        <authorList>
            <person name="Huang P."/>
            <person name="Jenkins J."/>
            <person name="Grimwood J."/>
            <person name="Barry K."/>
            <person name="Healey A."/>
            <person name="Mamidi S."/>
            <person name="Sreedasyam A."/>
            <person name="Shu S."/>
            <person name="Feldman M."/>
            <person name="Wu J."/>
            <person name="Yu Y."/>
            <person name="Chen C."/>
            <person name="Johnson J."/>
            <person name="Rokhsar D."/>
            <person name="Baxter I."/>
            <person name="Schmutz J."/>
            <person name="Brutnell T."/>
            <person name="Kellogg E."/>
        </authorList>
    </citation>
    <scope>NUCLEOTIDE SEQUENCE [LARGE SCALE GENOMIC DNA]</scope>
</reference>
<feature type="region of interest" description="Disordered" evidence="8">
    <location>
        <begin position="340"/>
        <end position="401"/>
    </location>
</feature>
<evidence type="ECO:0000256" key="7">
    <source>
        <dbReference type="ARBA" id="ARBA00023242"/>
    </source>
</evidence>
<dbReference type="Pfam" id="PF22379">
    <property type="entry name" value="OB_MCM10"/>
    <property type="match status" value="1"/>
</dbReference>
<evidence type="ECO:0000256" key="5">
    <source>
        <dbReference type="ARBA" id="ARBA00022771"/>
    </source>
</evidence>
<protein>
    <submittedName>
        <fullName evidence="11">Uncharacterized protein</fullName>
    </submittedName>
</protein>
<evidence type="ECO:0000256" key="3">
    <source>
        <dbReference type="ARBA" id="ARBA00022705"/>
    </source>
</evidence>
<dbReference type="InterPro" id="IPR012340">
    <property type="entry name" value="NA-bd_OB-fold"/>
</dbReference>
<dbReference type="InterPro" id="IPR015408">
    <property type="entry name" value="Znf_Mcm10/DnaG"/>
</dbReference>
<feature type="compositionally biased region" description="Low complexity" evidence="8">
    <location>
        <begin position="351"/>
        <end position="370"/>
    </location>
</feature>
<dbReference type="Proteomes" id="UP000298652">
    <property type="component" value="Chromosome 2"/>
</dbReference>
<feature type="compositionally biased region" description="Polar residues" evidence="8">
    <location>
        <begin position="340"/>
        <end position="350"/>
    </location>
</feature>
<dbReference type="AlphaFoldDB" id="A0A4U6VYR0"/>
<keyword evidence="4" id="KW-0479">Metal-binding</keyword>
<dbReference type="GO" id="GO:0006270">
    <property type="term" value="P:DNA replication initiation"/>
    <property type="evidence" value="ECO:0007669"/>
    <property type="project" value="InterPro"/>
</dbReference>
<dbReference type="InterPro" id="IPR040184">
    <property type="entry name" value="Mcm10"/>
</dbReference>
<evidence type="ECO:0000256" key="2">
    <source>
        <dbReference type="ARBA" id="ARBA00009679"/>
    </source>
</evidence>
<dbReference type="PANTHER" id="PTHR13454">
    <property type="entry name" value="PROTEIN MCM10 HOMOLOG"/>
    <property type="match status" value="1"/>
</dbReference>
<gene>
    <name evidence="11" type="ORF">SEVIR_2G301600v2</name>
</gene>
<dbReference type="GO" id="GO:0003697">
    <property type="term" value="F:single-stranded DNA binding"/>
    <property type="evidence" value="ECO:0007669"/>
    <property type="project" value="InterPro"/>
</dbReference>
<dbReference type="FunFam" id="2.40.50.140:FF:000174">
    <property type="entry name" value="DNA replication licensing factor mcm10"/>
    <property type="match status" value="1"/>
</dbReference>
<keyword evidence="12" id="KW-1185">Reference proteome</keyword>
<dbReference type="InterPro" id="IPR055065">
    <property type="entry name" value="OB_MCM10"/>
</dbReference>
<evidence type="ECO:0000256" key="6">
    <source>
        <dbReference type="ARBA" id="ARBA00022833"/>
    </source>
</evidence>
<dbReference type="GO" id="GO:0003688">
    <property type="term" value="F:DNA replication origin binding"/>
    <property type="evidence" value="ECO:0007669"/>
    <property type="project" value="TreeGrafter"/>
</dbReference>
<feature type="compositionally biased region" description="Low complexity" evidence="8">
    <location>
        <begin position="1"/>
        <end position="14"/>
    </location>
</feature>
<dbReference type="Gene3D" id="2.40.50.140">
    <property type="entry name" value="Nucleic acid-binding proteins"/>
    <property type="match status" value="1"/>
</dbReference>
<keyword evidence="7" id="KW-0539">Nucleus</keyword>
<comment type="similarity">
    <text evidence="2">Belongs to the MCM10 family.</text>
</comment>
<evidence type="ECO:0000256" key="1">
    <source>
        <dbReference type="ARBA" id="ARBA00004123"/>
    </source>
</evidence>
<evidence type="ECO:0000256" key="4">
    <source>
        <dbReference type="ARBA" id="ARBA00022723"/>
    </source>
</evidence>
<dbReference type="Pfam" id="PF09329">
    <property type="entry name" value="zf-primase"/>
    <property type="match status" value="1"/>
</dbReference>
<dbReference type="GO" id="GO:0043596">
    <property type="term" value="C:nuclear replication fork"/>
    <property type="evidence" value="ECO:0007669"/>
    <property type="project" value="TreeGrafter"/>
</dbReference>
<dbReference type="EMBL" id="CM016553">
    <property type="protein sequence ID" value="TKW34355.1"/>
    <property type="molecule type" value="Genomic_DNA"/>
</dbReference>
<dbReference type="Gramene" id="TKW34355">
    <property type="protein sequence ID" value="TKW34355"/>
    <property type="gene ID" value="SEVIR_2G301600v2"/>
</dbReference>
<keyword evidence="5" id="KW-0863">Zinc-finger</keyword>
<feature type="domain" description="MCM10 OB-fold" evidence="10">
    <location>
        <begin position="88"/>
        <end position="213"/>
    </location>
</feature>
<comment type="subcellular location">
    <subcellularLocation>
        <location evidence="1">Nucleus</location>
    </subcellularLocation>
</comment>
<keyword evidence="6" id="KW-0862">Zinc</keyword>
<sequence length="415" mass="44765">MASAADDLDLLLSLGEAVPETPPSSPRAADGPGSGGAFTPPRTARPGGTDMSVFRDAVKDYLEAAPESTSRLPERPKRPKATETLVDKYSGLRIKHLTLSPLEISNRFADIRFVRITAIKNSVGSDRFSGCWATAGVLLDKGVPRVSAKGTSYSIWKMGALDETEVSLFLFGDAHVHYSGAAVGSVFALLNGNVRMDNGGKGFSVSVASVGQMFKMGVAADFSLCKGKRKDGVACTMAINKSKGAYCKFHSSTSQKYTTGRVELKGGNFQFASKLRSEGIYMVNRSSEQPNPRKPFQPVKVMSIDGLKRALSNADRVTTKNQSQGIRFLSHVTANMDNRRSTVQSNGSTNQQQQKSKFSLNKSSSSSGAKGPPMQGLGKPEQDFKRRKVNNPPENIVELDAVSSDDDEINIVLRR</sequence>
<feature type="domain" description="Zinc finger Mcm10/DnaG-type" evidence="9">
    <location>
        <begin position="217"/>
        <end position="256"/>
    </location>
</feature>
<dbReference type="PANTHER" id="PTHR13454:SF11">
    <property type="entry name" value="PROTEIN MCM10 HOMOLOG"/>
    <property type="match status" value="1"/>
</dbReference>
<evidence type="ECO:0000256" key="8">
    <source>
        <dbReference type="SAM" id="MobiDB-lite"/>
    </source>
</evidence>
<evidence type="ECO:0000259" key="10">
    <source>
        <dbReference type="Pfam" id="PF22379"/>
    </source>
</evidence>
<evidence type="ECO:0000313" key="12">
    <source>
        <dbReference type="Proteomes" id="UP000298652"/>
    </source>
</evidence>